<dbReference type="CDD" id="cd00090">
    <property type="entry name" value="HTH_ARSR"/>
    <property type="match status" value="1"/>
</dbReference>
<feature type="domain" description="Transcription regulator PadR N-terminal" evidence="2">
    <location>
        <begin position="95"/>
        <end position="163"/>
    </location>
</feature>
<protein>
    <submittedName>
        <fullName evidence="3">PadR family transcriptional regulator</fullName>
    </submittedName>
</protein>
<comment type="caution">
    <text evidence="3">The sequence shown here is derived from an EMBL/GenBank/DDBJ whole genome shotgun (WGS) entry which is preliminary data.</text>
</comment>
<proteinExistence type="predicted"/>
<evidence type="ECO:0000313" key="4">
    <source>
        <dbReference type="Proteomes" id="UP001150259"/>
    </source>
</evidence>
<dbReference type="PANTHER" id="PTHR43252">
    <property type="entry name" value="TRANSCRIPTIONAL REGULATOR YQJI"/>
    <property type="match status" value="1"/>
</dbReference>
<dbReference type="InterPro" id="IPR036388">
    <property type="entry name" value="WH-like_DNA-bd_sf"/>
</dbReference>
<dbReference type="Proteomes" id="UP001150259">
    <property type="component" value="Unassembled WGS sequence"/>
</dbReference>
<dbReference type="InterPro" id="IPR011991">
    <property type="entry name" value="ArsR-like_HTH"/>
</dbReference>
<evidence type="ECO:0000313" key="3">
    <source>
        <dbReference type="EMBL" id="MDC5696697.1"/>
    </source>
</evidence>
<sequence length="248" mass="26844">MNSHSEGSGRPGGHGGHRRHGGPGGRGAGGDWFSGLGGWGPEGGPWGGPRHGRPGPPPWIHDLIRQFGGPAFAPEPPRPTRPPRRARRGDVRAAILDVLAGDEMNGYQLIQEIADRTGGAWKPSPGSVYPTVQQLEDEGLVEGRDVEGRRLLRLTDEGRRYVEDHPDEMAATWAPFEREPEDEPDEREGFGFGSSPGGDGLMPVVGQVMGAMWQVVTTGTAQQRGEAREILSETRRRLYQLLADGDPE</sequence>
<dbReference type="SUPFAM" id="SSF46785">
    <property type="entry name" value="Winged helix' DNA-binding domain"/>
    <property type="match status" value="1"/>
</dbReference>
<feature type="region of interest" description="Disordered" evidence="1">
    <location>
        <begin position="1"/>
        <end position="90"/>
    </location>
</feature>
<accession>A0ABT5GEN3</accession>
<gene>
    <name evidence="3" type="ORF">OO014_05465</name>
</gene>
<evidence type="ECO:0000256" key="1">
    <source>
        <dbReference type="SAM" id="MobiDB-lite"/>
    </source>
</evidence>
<reference evidence="3 4" key="1">
    <citation type="submission" date="2022-11" db="EMBL/GenBank/DDBJ databases">
        <title>Anaerobic phenanthrene biodegradation by a DNRA strain PheN6.</title>
        <authorList>
            <person name="Zhang Z."/>
        </authorList>
    </citation>
    <scope>NUCLEOTIDE SEQUENCE [LARGE SCALE GENOMIC DNA]</scope>
    <source>
        <strain evidence="3 4">PheN6</strain>
    </source>
</reference>
<dbReference type="InterPro" id="IPR005149">
    <property type="entry name" value="Tscrpt_reg_PadR_N"/>
</dbReference>
<name>A0ABT5GEN3_9MICO</name>
<feature type="region of interest" description="Disordered" evidence="1">
    <location>
        <begin position="174"/>
        <end position="204"/>
    </location>
</feature>
<dbReference type="Pfam" id="PF03551">
    <property type="entry name" value="PadR"/>
    <property type="match status" value="1"/>
</dbReference>
<feature type="compositionally biased region" description="Gly residues" evidence="1">
    <location>
        <begin position="190"/>
        <end position="200"/>
    </location>
</feature>
<keyword evidence="4" id="KW-1185">Reference proteome</keyword>
<dbReference type="RefSeq" id="WP_272461272.1">
    <property type="nucleotide sequence ID" value="NZ_JAPFQL010000015.1"/>
</dbReference>
<evidence type="ECO:0000259" key="2">
    <source>
        <dbReference type="Pfam" id="PF03551"/>
    </source>
</evidence>
<dbReference type="Gene3D" id="1.10.10.10">
    <property type="entry name" value="Winged helix-like DNA-binding domain superfamily/Winged helix DNA-binding domain"/>
    <property type="match status" value="1"/>
</dbReference>
<dbReference type="PANTHER" id="PTHR43252:SF2">
    <property type="entry name" value="TRANSCRIPTION REGULATOR, PADR-LIKE FAMILY"/>
    <property type="match status" value="1"/>
</dbReference>
<dbReference type="InterPro" id="IPR036390">
    <property type="entry name" value="WH_DNA-bd_sf"/>
</dbReference>
<organism evidence="3 4">
    <name type="scientific">Intrasporangium calvum</name>
    <dbReference type="NCBI Taxonomy" id="53358"/>
    <lineage>
        <taxon>Bacteria</taxon>
        <taxon>Bacillati</taxon>
        <taxon>Actinomycetota</taxon>
        <taxon>Actinomycetes</taxon>
        <taxon>Micrococcales</taxon>
        <taxon>Intrasporangiaceae</taxon>
        <taxon>Intrasporangium</taxon>
    </lineage>
</organism>
<feature type="compositionally biased region" description="Gly residues" evidence="1">
    <location>
        <begin position="22"/>
        <end position="49"/>
    </location>
</feature>
<dbReference type="EMBL" id="JAPFQL010000015">
    <property type="protein sequence ID" value="MDC5696697.1"/>
    <property type="molecule type" value="Genomic_DNA"/>
</dbReference>